<comment type="caution">
    <text evidence="16">The sequence shown here is derived from an EMBL/GenBank/DDBJ whole genome shotgun (WGS) entry which is preliminary data.</text>
</comment>
<dbReference type="InterPro" id="IPR003661">
    <property type="entry name" value="HisK_dim/P_dom"/>
</dbReference>
<keyword evidence="14" id="KW-0812">Transmembrane</keyword>
<dbReference type="Gene3D" id="3.20.130.10">
    <property type="entry name" value="Fe-S hydro-lyase, tartrate dehydratase beta-type, catalytic domain"/>
    <property type="match status" value="1"/>
</dbReference>
<accession>A0A0A2VU39</accession>
<dbReference type="NCBIfam" id="NF011919">
    <property type="entry name" value="PRK15390.1"/>
    <property type="match status" value="1"/>
</dbReference>
<dbReference type="InterPro" id="IPR003594">
    <property type="entry name" value="HATPase_dom"/>
</dbReference>
<dbReference type="Pfam" id="PF05683">
    <property type="entry name" value="Fumerase_C"/>
    <property type="match status" value="1"/>
</dbReference>
<dbReference type="InterPro" id="IPR051208">
    <property type="entry name" value="Class-I_Fumarase/Tartrate_DH"/>
</dbReference>
<evidence type="ECO:0000256" key="3">
    <source>
        <dbReference type="ARBA" id="ARBA00008876"/>
    </source>
</evidence>
<evidence type="ECO:0000256" key="14">
    <source>
        <dbReference type="SAM" id="Phobius"/>
    </source>
</evidence>
<evidence type="ECO:0000259" key="15">
    <source>
        <dbReference type="PROSITE" id="PS50109"/>
    </source>
</evidence>
<gene>
    <name evidence="16" type="ORF">BBAD15_g3136</name>
</gene>
<dbReference type="InterPro" id="IPR020557">
    <property type="entry name" value="Fumarate_lyase_CS"/>
</dbReference>
<proteinExistence type="inferred from homology"/>
<dbReference type="PANTHER" id="PTHR30389">
    <property type="entry name" value="FUMARATE HYDRATASE-RELATED"/>
    <property type="match status" value="1"/>
</dbReference>
<dbReference type="PANTHER" id="PTHR30389:SF0">
    <property type="entry name" value="FUMARATE HYDRATASE CLASS I, AEROBIC"/>
    <property type="match status" value="1"/>
</dbReference>
<dbReference type="AlphaFoldDB" id="A0A0A2VU39"/>
<organism evidence="16 17">
    <name type="scientific">Beauveria bassiana D1-5</name>
    <dbReference type="NCBI Taxonomy" id="1245745"/>
    <lineage>
        <taxon>Eukaryota</taxon>
        <taxon>Fungi</taxon>
        <taxon>Dikarya</taxon>
        <taxon>Ascomycota</taxon>
        <taxon>Pezizomycotina</taxon>
        <taxon>Sordariomycetes</taxon>
        <taxon>Hypocreomycetidae</taxon>
        <taxon>Hypocreales</taxon>
        <taxon>Cordycipitaceae</taxon>
        <taxon>Beauveria</taxon>
    </lineage>
</organism>
<protein>
    <recommendedName>
        <fullName evidence="5">fumarate hydratase</fullName>
        <ecNumber evidence="5">4.2.1.2</ecNumber>
    </recommendedName>
</protein>
<dbReference type="SMART" id="SM00387">
    <property type="entry name" value="HATPase_c"/>
    <property type="match status" value="1"/>
</dbReference>
<keyword evidence="14" id="KW-1133">Transmembrane helix</keyword>
<dbReference type="EC" id="4.2.1.2" evidence="5"/>
<dbReference type="InterPro" id="IPR036097">
    <property type="entry name" value="HisK_dim/P_sf"/>
</dbReference>
<evidence type="ECO:0000256" key="10">
    <source>
        <dbReference type="ARBA" id="ARBA00023004"/>
    </source>
</evidence>
<reference evidence="16 17" key="1">
    <citation type="submission" date="2012-10" db="EMBL/GenBank/DDBJ databases">
        <title>Genome sequencing and analysis of entomopathogenic fungi Beauveria bassiana D1-5.</title>
        <authorList>
            <person name="Li Q."/>
            <person name="Wang L."/>
            <person name="Zhang Z."/>
            <person name="Wang Q."/>
            <person name="Ren J."/>
            <person name="Wang M."/>
            <person name="Xu W."/>
            <person name="Wang J."/>
            <person name="Lu Y."/>
            <person name="Du Q."/>
            <person name="Sun Z."/>
        </authorList>
    </citation>
    <scope>NUCLEOTIDE SEQUENCE [LARGE SCALE GENOMIC DNA]</scope>
    <source>
        <strain evidence="16 17">D1-5</strain>
    </source>
</reference>
<comment type="cofactor">
    <cofactor evidence="1">
        <name>[4Fe-4S] cluster</name>
        <dbReference type="ChEBI" id="CHEBI:49883"/>
    </cofactor>
</comment>
<keyword evidence="11" id="KW-0411">Iron-sulfur</keyword>
<dbReference type="NCBIfam" id="TIGR00723">
    <property type="entry name" value="ttdB_fumA_fumB"/>
    <property type="match status" value="1"/>
</dbReference>
<evidence type="ECO:0000256" key="9">
    <source>
        <dbReference type="ARBA" id="ARBA00022723"/>
    </source>
</evidence>
<keyword evidence="10" id="KW-0408">Iron</keyword>
<keyword evidence="14" id="KW-0472">Membrane</keyword>
<comment type="similarity">
    <text evidence="3">Belongs to the class-I fumarase family.</text>
</comment>
<keyword evidence="7" id="KW-0816">Tricarboxylic acid cycle</keyword>
<dbReference type="Gene3D" id="1.10.287.130">
    <property type="match status" value="1"/>
</dbReference>
<comment type="pathway">
    <text evidence="2">Carbohydrate metabolism; tricarboxylic acid cycle; (S)-malate from fumarate: step 1/1.</text>
</comment>
<dbReference type="InterPro" id="IPR036890">
    <property type="entry name" value="HATPase_C_sf"/>
</dbReference>
<evidence type="ECO:0000256" key="1">
    <source>
        <dbReference type="ARBA" id="ARBA00001966"/>
    </source>
</evidence>
<dbReference type="PROSITE" id="PS00163">
    <property type="entry name" value="FUMARATE_LYASES"/>
    <property type="match status" value="1"/>
</dbReference>
<evidence type="ECO:0000256" key="5">
    <source>
        <dbReference type="ARBA" id="ARBA00012921"/>
    </source>
</evidence>
<dbReference type="NCBIfam" id="NF011920">
    <property type="entry name" value="PRK15391.1"/>
    <property type="match status" value="1"/>
</dbReference>
<dbReference type="FunFam" id="3.20.130.10:FF:000001">
    <property type="entry name" value="Fumarate hydratase class I"/>
    <property type="match status" value="1"/>
</dbReference>
<dbReference type="Pfam" id="PF05681">
    <property type="entry name" value="Fumerase"/>
    <property type="match status" value="1"/>
</dbReference>
<keyword evidence="6" id="KW-0004">4Fe-4S</keyword>
<evidence type="ECO:0000313" key="17">
    <source>
        <dbReference type="Proteomes" id="UP000030106"/>
    </source>
</evidence>
<comment type="catalytic activity">
    <reaction evidence="13">
        <text>(S)-malate = fumarate + H2O</text>
        <dbReference type="Rhea" id="RHEA:12460"/>
        <dbReference type="ChEBI" id="CHEBI:15377"/>
        <dbReference type="ChEBI" id="CHEBI:15589"/>
        <dbReference type="ChEBI" id="CHEBI:29806"/>
        <dbReference type="EC" id="4.2.1.2"/>
    </reaction>
    <physiologicalReaction direction="left-to-right" evidence="13">
        <dbReference type="Rhea" id="RHEA:12461"/>
    </physiologicalReaction>
    <physiologicalReaction direction="right-to-left" evidence="13">
        <dbReference type="Rhea" id="RHEA:12462"/>
    </physiologicalReaction>
</comment>
<name>A0A0A2VU39_BEABA</name>
<dbReference type="PRINTS" id="PR00344">
    <property type="entry name" value="BCTRLSENSOR"/>
</dbReference>
<dbReference type="EMBL" id="ANFO01000239">
    <property type="protein sequence ID" value="KGQ11123.1"/>
    <property type="molecule type" value="Genomic_DNA"/>
</dbReference>
<dbReference type="GO" id="GO:0000155">
    <property type="term" value="F:phosphorelay sensor kinase activity"/>
    <property type="evidence" value="ECO:0007669"/>
    <property type="project" value="InterPro"/>
</dbReference>
<dbReference type="GO" id="GO:0051539">
    <property type="term" value="F:4 iron, 4 sulfur cluster binding"/>
    <property type="evidence" value="ECO:0007669"/>
    <property type="project" value="UniProtKB-KW"/>
</dbReference>
<dbReference type="STRING" id="1245745.A0A0A2VU39"/>
<dbReference type="Gene3D" id="3.30.565.10">
    <property type="entry name" value="Histidine kinase-like ATPase, C-terminal domain"/>
    <property type="match status" value="1"/>
</dbReference>
<dbReference type="GO" id="GO:0006099">
    <property type="term" value="P:tricarboxylic acid cycle"/>
    <property type="evidence" value="ECO:0007669"/>
    <property type="project" value="UniProtKB-KW"/>
</dbReference>
<evidence type="ECO:0000256" key="7">
    <source>
        <dbReference type="ARBA" id="ARBA00022532"/>
    </source>
</evidence>
<evidence type="ECO:0000256" key="13">
    <source>
        <dbReference type="ARBA" id="ARBA00051302"/>
    </source>
</evidence>
<dbReference type="SUPFAM" id="SSF55874">
    <property type="entry name" value="ATPase domain of HSP90 chaperone/DNA topoisomerase II/histidine kinase"/>
    <property type="match status" value="1"/>
</dbReference>
<dbReference type="InterPro" id="IPR004358">
    <property type="entry name" value="Sig_transdc_His_kin-like_C"/>
</dbReference>
<dbReference type="SMART" id="SM00388">
    <property type="entry name" value="HisKA"/>
    <property type="match status" value="1"/>
</dbReference>
<evidence type="ECO:0000256" key="12">
    <source>
        <dbReference type="ARBA" id="ARBA00023239"/>
    </source>
</evidence>
<dbReference type="GO" id="GO:0046872">
    <property type="term" value="F:metal ion binding"/>
    <property type="evidence" value="ECO:0007669"/>
    <property type="project" value="UniProtKB-KW"/>
</dbReference>
<dbReference type="GO" id="GO:0006106">
    <property type="term" value="P:fumarate metabolic process"/>
    <property type="evidence" value="ECO:0007669"/>
    <property type="project" value="UniProtKB-ARBA"/>
</dbReference>
<keyword evidence="12" id="KW-0456">Lyase</keyword>
<dbReference type="Proteomes" id="UP000030106">
    <property type="component" value="Unassembled WGS sequence"/>
</dbReference>
<dbReference type="GO" id="GO:0004333">
    <property type="term" value="F:fumarate hydratase activity"/>
    <property type="evidence" value="ECO:0007669"/>
    <property type="project" value="UniProtKB-EC"/>
</dbReference>
<sequence>MSNKPFVYQNPFPLAHDDTEYYLLTRDHVSVSEFEGQPILKVEPQALTLLAQQAFHDAAFMLRPAHQQQVADILSDPEASENDKYVALQFLRNSDISAKGILPTCQDTGTAIIMGKKGQRVWTGGGDEAALSQGVYNTYIEDNLRYSQNAALDMYKEVNTGTNLPAQIDLYSVDGDEYKFLCVAKGGGSANKTYLYQETKALITPAKLKNYLVEKMRTLGTAACPPYHVAFVIGGTSAESTLKTVKLASTHYYDGLPTEGNEHGQAFRDVQLEQELLEEAQKLGLGAQFGGKYFAHDIRVVRLPRHGASCPIGMGVSCSADRNIKAKINKDGIWIEKLESNPGKYIPEALRQAGEGEAVKVNLNRPMKEILAQLSDFPVSTRLSLSGTIIVARDIAHAKLKERLDNGEELPQYVKDHPIYYAGPAKTPEGYASGSLGPTTAGRMDSYVDQLQANGGSMVMLAKGNRSQQVTNACHKHGGFYLGSIGGPAAVLAQNSIKSLELVEYPELGMEAIWKIEVEDFPAFILVDDKGNDFFQQIQNKHCAGLGAWFLQQQYEEKSADFRILYREITVKLSQHDAIIPLLPASQDANEVQKILPQIVLWRRHNNLEPRMAIVPEANGRYWLNRPNLSLLIDIPTLLDTLGEKKTFQHLSIRWNNTVLCEQGSSTASYWQWDKTVASPTQPFLVSVSDSPEWATLPWWLIASPALFWALVIYWLTQYQANKRRRDIADLRARYAELTRLNTMGELAAGMMHELNQPLTAIMSYNQAAGRLIKQDNPAQVPDLLDASVLQIKRIDALLSQFRQKLTSERVEYLRVALQPLWQRVCKLLDNELSNGKIRVTSHFADDLQPITAPPLWVEQILHNIASNAIQAQTEGTGWIHLEARPENNGIALTLTDGGPGLSQAALEQVFIPFFTTRSQGVGLGMALADTLVQRLNGTIEASNTPGGGACFRLWFPLKDEE</sequence>
<dbReference type="SUPFAM" id="SSF117457">
    <property type="entry name" value="FumA C-terminal domain-like"/>
    <property type="match status" value="1"/>
</dbReference>
<dbReference type="Pfam" id="PF00512">
    <property type="entry name" value="HisKA"/>
    <property type="match status" value="1"/>
</dbReference>
<dbReference type="SUPFAM" id="SSF47384">
    <property type="entry name" value="Homodimeric domain of signal transducing histidine kinase"/>
    <property type="match status" value="1"/>
</dbReference>
<feature type="transmembrane region" description="Helical" evidence="14">
    <location>
        <begin position="697"/>
        <end position="716"/>
    </location>
</feature>
<dbReference type="Pfam" id="PF02518">
    <property type="entry name" value="HATPase_c"/>
    <property type="match status" value="1"/>
</dbReference>
<dbReference type="CDD" id="cd00082">
    <property type="entry name" value="HisKA"/>
    <property type="match status" value="1"/>
</dbReference>
<dbReference type="GO" id="GO:0042803">
    <property type="term" value="F:protein homodimerization activity"/>
    <property type="evidence" value="ECO:0007669"/>
    <property type="project" value="UniProtKB-ARBA"/>
</dbReference>
<dbReference type="InterPro" id="IPR004647">
    <property type="entry name" value="Fe-S_hydro-lyase_TtdB-typ_cat"/>
</dbReference>
<evidence type="ECO:0000256" key="4">
    <source>
        <dbReference type="ARBA" id="ARBA00011738"/>
    </source>
</evidence>
<dbReference type="PROSITE" id="PS50109">
    <property type="entry name" value="HIS_KIN"/>
    <property type="match status" value="1"/>
</dbReference>
<evidence type="ECO:0000256" key="11">
    <source>
        <dbReference type="ARBA" id="ARBA00023014"/>
    </source>
</evidence>
<dbReference type="HOGENOM" id="CLU_307360_0_0_1"/>
<dbReference type="InterPro" id="IPR036660">
    <property type="entry name" value="Fe-S_hydroAse_TtdB_cat_sf"/>
</dbReference>
<dbReference type="InterPro" id="IPR005467">
    <property type="entry name" value="His_kinase_dom"/>
</dbReference>
<evidence type="ECO:0000256" key="6">
    <source>
        <dbReference type="ARBA" id="ARBA00022485"/>
    </source>
</evidence>
<keyword evidence="9" id="KW-0479">Metal-binding</keyword>
<feature type="domain" description="Histidine kinase" evidence="15">
    <location>
        <begin position="750"/>
        <end position="960"/>
    </location>
</feature>
<dbReference type="InterPro" id="IPR004646">
    <property type="entry name" value="Fe-S_hydro-lyase_TtdA-typ_cat"/>
</dbReference>
<evidence type="ECO:0000313" key="16">
    <source>
        <dbReference type="EMBL" id="KGQ11123.1"/>
    </source>
</evidence>
<comment type="subunit">
    <text evidence="4">Homodimer.</text>
</comment>
<dbReference type="NCBIfam" id="TIGR00722">
    <property type="entry name" value="ttdA_fumA_fumB"/>
    <property type="match status" value="1"/>
</dbReference>
<evidence type="ECO:0000256" key="8">
    <source>
        <dbReference type="ARBA" id="ARBA00022553"/>
    </source>
</evidence>
<evidence type="ECO:0000256" key="2">
    <source>
        <dbReference type="ARBA" id="ARBA00004859"/>
    </source>
</evidence>
<keyword evidence="8" id="KW-0597">Phosphoprotein</keyword>